<organism evidence="1 2">
    <name type="scientific">Oleiharenicola lentus</name>
    <dbReference type="NCBI Taxonomy" id="2508720"/>
    <lineage>
        <taxon>Bacteria</taxon>
        <taxon>Pseudomonadati</taxon>
        <taxon>Verrucomicrobiota</taxon>
        <taxon>Opitutia</taxon>
        <taxon>Opitutales</taxon>
        <taxon>Opitutaceae</taxon>
        <taxon>Oleiharenicola</taxon>
    </lineage>
</organism>
<gene>
    <name evidence="1" type="ORF">ESB00_17850</name>
</gene>
<evidence type="ECO:0000313" key="1">
    <source>
        <dbReference type="EMBL" id="RXK53555.1"/>
    </source>
</evidence>
<protein>
    <submittedName>
        <fullName evidence="1">Uncharacterized protein</fullName>
    </submittedName>
</protein>
<evidence type="ECO:0000313" key="2">
    <source>
        <dbReference type="Proteomes" id="UP000290218"/>
    </source>
</evidence>
<accession>A0A4Q1C5F4</accession>
<keyword evidence="2" id="KW-1185">Reference proteome</keyword>
<comment type="caution">
    <text evidence="1">The sequence shown here is derived from an EMBL/GenBank/DDBJ whole genome shotgun (WGS) entry which is preliminary data.</text>
</comment>
<name>A0A4Q1C5F4_9BACT</name>
<dbReference type="EMBL" id="SDHX01000002">
    <property type="protein sequence ID" value="RXK53555.1"/>
    <property type="molecule type" value="Genomic_DNA"/>
</dbReference>
<dbReference type="Proteomes" id="UP000290218">
    <property type="component" value="Unassembled WGS sequence"/>
</dbReference>
<reference evidence="1 2" key="1">
    <citation type="submission" date="2019-01" db="EMBL/GenBank/DDBJ databases">
        <title>Lacunisphaera sp. strain TWA-58.</title>
        <authorList>
            <person name="Chen W.-M."/>
        </authorList>
    </citation>
    <scope>NUCLEOTIDE SEQUENCE [LARGE SCALE GENOMIC DNA]</scope>
    <source>
        <strain evidence="1 2">TWA-58</strain>
    </source>
</reference>
<dbReference type="AlphaFoldDB" id="A0A4Q1C5F4"/>
<sequence>MNKLILLLGLIALSRCDASSDYFVLGRKNTELITAFSRNERFSASAEEISFQATINGVQCTLVYRMQDGFSVSALCFVSTQNLKFAEGLKKYSALMQALDSSVSQRVVLRLNGVQLLGERLQLETPFNYIRISGEWNTDYDFEARLDGSFQEGSMETSEVSNLSITISKKMKL</sequence>
<proteinExistence type="predicted"/>
<dbReference type="RefSeq" id="WP_129049345.1">
    <property type="nucleotide sequence ID" value="NZ_SDHX01000002.1"/>
</dbReference>